<gene>
    <name evidence="3" type="ORF">E5676_scaffold284G00030</name>
    <name evidence="2" type="ORF">E6C27_scaffold43053G00850</name>
</gene>
<dbReference type="InterPro" id="IPR027368">
    <property type="entry name" value="MnmE_dom2"/>
</dbReference>
<dbReference type="Gene3D" id="1.20.120.430">
    <property type="entry name" value="tRNA modification GTPase MnmE domain 2"/>
    <property type="match status" value="1"/>
</dbReference>
<dbReference type="PANTHER" id="PTHR42714">
    <property type="entry name" value="TRNA MODIFICATION GTPASE GTPBP3"/>
    <property type="match status" value="1"/>
</dbReference>
<dbReference type="OrthoDB" id="188276at2759"/>
<feature type="domain" description="MnmE helical" evidence="1">
    <location>
        <begin position="33"/>
        <end position="122"/>
    </location>
</feature>
<dbReference type="Pfam" id="PF12631">
    <property type="entry name" value="MnmE_helical"/>
    <property type="match status" value="1"/>
</dbReference>
<dbReference type="AlphaFoldDB" id="A0A5A7SSS8"/>
<reference evidence="4 5" key="1">
    <citation type="submission" date="2019-08" db="EMBL/GenBank/DDBJ databases">
        <title>Draft genome sequences of two oriental melons (Cucumis melo L. var makuwa).</title>
        <authorList>
            <person name="Kwon S.-Y."/>
        </authorList>
    </citation>
    <scope>NUCLEOTIDE SEQUENCE [LARGE SCALE GENOMIC DNA]</scope>
    <source>
        <strain evidence="5">cv. Chang Bougi</strain>
        <strain evidence="4">cv. SW 3</strain>
        <tissue evidence="2">Leaf</tissue>
    </source>
</reference>
<dbReference type="Proteomes" id="UP000321393">
    <property type="component" value="Unassembled WGS sequence"/>
</dbReference>
<dbReference type="PANTHER" id="PTHR42714:SF2">
    <property type="entry name" value="TRNA MODIFICATION GTPASE GTPBP3, MITOCHONDRIAL"/>
    <property type="match status" value="1"/>
</dbReference>
<dbReference type="Gene3D" id="3.40.50.300">
    <property type="entry name" value="P-loop containing nucleotide triphosphate hydrolases"/>
    <property type="match status" value="1"/>
</dbReference>
<dbReference type="Proteomes" id="UP000321947">
    <property type="component" value="Unassembled WGS sequence"/>
</dbReference>
<protein>
    <submittedName>
        <fullName evidence="2">tRNA modification GTPase MnmE</fullName>
    </submittedName>
</protein>
<dbReference type="InterPro" id="IPR027417">
    <property type="entry name" value="P-loop_NTPase"/>
</dbReference>
<accession>A0A5A7SSS8</accession>
<dbReference type="EMBL" id="SSTE01021314">
    <property type="protein sequence ID" value="KAA0032611.1"/>
    <property type="molecule type" value="Genomic_DNA"/>
</dbReference>
<dbReference type="EMBL" id="SSTD01006073">
    <property type="protein sequence ID" value="TYK20875.1"/>
    <property type="molecule type" value="Genomic_DNA"/>
</dbReference>
<comment type="caution">
    <text evidence="2">The sequence shown here is derived from an EMBL/GenBank/DDBJ whole genome shotgun (WGS) entry which is preliminary data.</text>
</comment>
<dbReference type="GO" id="GO:0002098">
    <property type="term" value="P:tRNA wobble uridine modification"/>
    <property type="evidence" value="ECO:0007669"/>
    <property type="project" value="TreeGrafter"/>
</dbReference>
<evidence type="ECO:0000313" key="5">
    <source>
        <dbReference type="Proteomes" id="UP000321947"/>
    </source>
</evidence>
<dbReference type="SUPFAM" id="SSF116878">
    <property type="entry name" value="TrmE connector domain"/>
    <property type="match status" value="1"/>
</dbReference>
<evidence type="ECO:0000313" key="2">
    <source>
        <dbReference type="EMBL" id="KAA0032611.1"/>
    </source>
</evidence>
<name>A0A5A7SSS8_CUCMM</name>
<dbReference type="STRING" id="1194695.A0A5A7SSS8"/>
<proteinExistence type="predicted"/>
<evidence type="ECO:0000313" key="4">
    <source>
        <dbReference type="Proteomes" id="UP000321393"/>
    </source>
</evidence>
<organism evidence="2 4">
    <name type="scientific">Cucumis melo var. makuwa</name>
    <name type="common">Oriental melon</name>
    <dbReference type="NCBI Taxonomy" id="1194695"/>
    <lineage>
        <taxon>Eukaryota</taxon>
        <taxon>Viridiplantae</taxon>
        <taxon>Streptophyta</taxon>
        <taxon>Embryophyta</taxon>
        <taxon>Tracheophyta</taxon>
        <taxon>Spermatophyta</taxon>
        <taxon>Magnoliopsida</taxon>
        <taxon>eudicotyledons</taxon>
        <taxon>Gunneridae</taxon>
        <taxon>Pentapetalae</taxon>
        <taxon>rosids</taxon>
        <taxon>fabids</taxon>
        <taxon>Cucurbitales</taxon>
        <taxon>Cucurbitaceae</taxon>
        <taxon>Benincaseae</taxon>
        <taxon>Cucumis</taxon>
    </lineage>
</organism>
<evidence type="ECO:0000259" key="1">
    <source>
        <dbReference type="Pfam" id="PF12631"/>
    </source>
</evidence>
<evidence type="ECO:0000313" key="3">
    <source>
        <dbReference type="EMBL" id="TYK20875.1"/>
    </source>
</evidence>
<dbReference type="GO" id="GO:0005829">
    <property type="term" value="C:cytosol"/>
    <property type="evidence" value="ECO:0007669"/>
    <property type="project" value="TreeGrafter"/>
</dbReference>
<dbReference type="GO" id="GO:0030488">
    <property type="term" value="P:tRNA methylation"/>
    <property type="evidence" value="ECO:0007669"/>
    <property type="project" value="TreeGrafter"/>
</dbReference>
<sequence>MKKSDESCTPILLVVNKIYRAPSPNMDAMSINRDSFSKQVFTCAATGQGIQNLEMAISDLVGLNKTLTSGRRWTRQCEQLLKTKEAFTRLKSSIEDELPLDFWTVDLRDAVLALGEICGEKIFQYFLQVMYW</sequence>
<dbReference type="InterPro" id="IPR025867">
    <property type="entry name" value="MnmE_helical"/>
</dbReference>